<sequence>MGDICWAVVIASVLTLTWAQTSDVNQFEYNYSLMRNALHEEEDNLAGYKQVYTEDEQIVYSYLEYLKWKEFERTRNDFPPARPLKLHIDDIKMSEVYMLLKKFPKGGNIHLHHNHVVSKQKMLELIFSSFLYDHLYVKASAPAMWNLDFFLNPPQGWNKVKDNPSYSKRYSGKACNTPWCNRHESNQQSNKQ</sequence>
<evidence type="ECO:0000313" key="3">
    <source>
        <dbReference type="Proteomes" id="UP000507470"/>
    </source>
</evidence>
<feature type="chain" id="PRO_5026820231" evidence="1">
    <location>
        <begin position="20"/>
        <end position="192"/>
    </location>
</feature>
<dbReference type="Proteomes" id="UP000507470">
    <property type="component" value="Unassembled WGS sequence"/>
</dbReference>
<keyword evidence="1" id="KW-0732">Signal</keyword>
<keyword evidence="3" id="KW-1185">Reference proteome</keyword>
<dbReference type="OrthoDB" id="7202371at2759"/>
<protein>
    <submittedName>
        <fullName evidence="2">Uncharacterized protein</fullName>
    </submittedName>
</protein>
<organism evidence="2 3">
    <name type="scientific">Mytilus coruscus</name>
    <name type="common">Sea mussel</name>
    <dbReference type="NCBI Taxonomy" id="42192"/>
    <lineage>
        <taxon>Eukaryota</taxon>
        <taxon>Metazoa</taxon>
        <taxon>Spiralia</taxon>
        <taxon>Lophotrochozoa</taxon>
        <taxon>Mollusca</taxon>
        <taxon>Bivalvia</taxon>
        <taxon>Autobranchia</taxon>
        <taxon>Pteriomorphia</taxon>
        <taxon>Mytilida</taxon>
        <taxon>Mytiloidea</taxon>
        <taxon>Mytilidae</taxon>
        <taxon>Mytilinae</taxon>
        <taxon>Mytilus</taxon>
    </lineage>
</organism>
<proteinExistence type="predicted"/>
<dbReference type="EMBL" id="CACVKT020004447">
    <property type="protein sequence ID" value="CAC5390082.1"/>
    <property type="molecule type" value="Genomic_DNA"/>
</dbReference>
<dbReference type="AlphaFoldDB" id="A0A6J8C2R5"/>
<reference evidence="2 3" key="1">
    <citation type="submission" date="2020-06" db="EMBL/GenBank/DDBJ databases">
        <authorList>
            <person name="Li R."/>
            <person name="Bekaert M."/>
        </authorList>
    </citation>
    <scope>NUCLEOTIDE SEQUENCE [LARGE SCALE GENOMIC DNA]</scope>
    <source>
        <strain evidence="3">wild</strain>
    </source>
</reference>
<accession>A0A6J8C2R5</accession>
<evidence type="ECO:0000256" key="1">
    <source>
        <dbReference type="SAM" id="SignalP"/>
    </source>
</evidence>
<feature type="signal peptide" evidence="1">
    <location>
        <begin position="1"/>
        <end position="19"/>
    </location>
</feature>
<gene>
    <name evidence="2" type="ORF">MCOR_25203</name>
</gene>
<dbReference type="Gene3D" id="3.20.20.140">
    <property type="entry name" value="Metal-dependent hydrolases"/>
    <property type="match status" value="1"/>
</dbReference>
<evidence type="ECO:0000313" key="2">
    <source>
        <dbReference type="EMBL" id="CAC5390082.1"/>
    </source>
</evidence>
<name>A0A6J8C2R5_MYTCO</name>